<evidence type="ECO:0000256" key="3">
    <source>
        <dbReference type="ARBA" id="ARBA00022729"/>
    </source>
</evidence>
<evidence type="ECO:0000256" key="4">
    <source>
        <dbReference type="ARBA" id="ARBA00023136"/>
    </source>
</evidence>
<reference evidence="9 10" key="1">
    <citation type="submission" date="2013-12" db="EMBL/GenBank/DDBJ databases">
        <title>Comparative genomics of relapsing fever spirochetes.</title>
        <authorList>
            <person name="Schwan T.G."/>
            <person name="Raffel S.J."/>
            <person name="Porcella S.F."/>
        </authorList>
    </citation>
    <scope>NUCLEOTIDE SEQUENCE [LARGE SCALE GENOMIC DNA]</scope>
    <source>
        <strain evidence="9 10">CR2A</strain>
    </source>
</reference>
<name>W6TJY2_9SPIR</name>
<keyword evidence="4 8" id="KW-0472">Membrane</keyword>
<evidence type="ECO:0000256" key="8">
    <source>
        <dbReference type="RuleBase" id="RU363105"/>
    </source>
</evidence>
<dbReference type="Pfam" id="PF00921">
    <property type="entry name" value="Lipoprotein_2"/>
    <property type="match status" value="1"/>
</dbReference>
<sequence>MQVISKGVDGDAAKLSKISPTTDAAAAAVIADANKKDAVVAGGIVLRAMAKDDKFANKSAAPNVDVTIQIKDAAISAVTKALDTLTIAIRSTIDEGLQKVKEAMKINVNATPVVSGNGGSCGQNQ</sequence>
<comment type="function">
    <text evidence="1 8">The Vlp and Vsp proteins are antigenically distinct proteins, only one vlp or vsp gene is transcriptionally active at any one time. Switching between these genes is a mechanism of host immune response evasion.</text>
</comment>
<organism evidence="9 10">
    <name type="scientific">Borrelia duttonii CR2A</name>
    <dbReference type="NCBI Taxonomy" id="1432657"/>
    <lineage>
        <taxon>Bacteria</taxon>
        <taxon>Pseudomonadati</taxon>
        <taxon>Spirochaetota</taxon>
        <taxon>Spirochaetia</taxon>
        <taxon>Spirochaetales</taxon>
        <taxon>Borreliaceae</taxon>
        <taxon>Borrelia</taxon>
    </lineage>
</organism>
<dbReference type="AlphaFoldDB" id="W6TJY2"/>
<comment type="subcellular location">
    <subcellularLocation>
        <location evidence="2 8">Cell outer membrane</location>
        <topology evidence="2 8">Lipid-anchor</topology>
    </subcellularLocation>
</comment>
<dbReference type="PATRIC" id="fig|1432657.3.peg.1488"/>
<keyword evidence="7 8" id="KW-0449">Lipoprotein</keyword>
<comment type="caution">
    <text evidence="9">The sequence shown here is derived from an EMBL/GenBank/DDBJ whole genome shotgun (WGS) entry which is preliminary data.</text>
</comment>
<evidence type="ECO:0000256" key="5">
    <source>
        <dbReference type="ARBA" id="ARBA00023139"/>
    </source>
</evidence>
<dbReference type="InterPro" id="IPR000680">
    <property type="entry name" value="Borrelia_lipo"/>
</dbReference>
<protein>
    <recommendedName>
        <fullName evidence="8">Variable large protein</fullName>
    </recommendedName>
</protein>
<dbReference type="GO" id="GO:0009279">
    <property type="term" value="C:cell outer membrane"/>
    <property type="evidence" value="ECO:0007669"/>
    <property type="project" value="UniProtKB-SubCell"/>
</dbReference>
<proteinExistence type="predicted"/>
<evidence type="ECO:0000256" key="1">
    <source>
        <dbReference type="ARBA" id="ARBA00003932"/>
    </source>
</evidence>
<dbReference type="Proteomes" id="UP000019148">
    <property type="component" value="Unassembled WGS sequence"/>
</dbReference>
<keyword evidence="3" id="KW-0732">Signal</keyword>
<dbReference type="SUPFAM" id="SSF74748">
    <property type="entry name" value="Variable surface antigen VlsE"/>
    <property type="match status" value="1"/>
</dbReference>
<evidence type="ECO:0000256" key="2">
    <source>
        <dbReference type="ARBA" id="ARBA00004459"/>
    </source>
</evidence>
<accession>W6TJY2</accession>
<gene>
    <name evidence="9" type="ORF">BDCR2A_01546</name>
</gene>
<dbReference type="EMBL" id="AZIT01000036">
    <property type="protein sequence ID" value="ETZ17524.1"/>
    <property type="molecule type" value="Genomic_DNA"/>
</dbReference>
<keyword evidence="5 8" id="KW-0564">Palmitate</keyword>
<evidence type="ECO:0000256" key="7">
    <source>
        <dbReference type="ARBA" id="ARBA00023288"/>
    </source>
</evidence>
<evidence type="ECO:0000256" key="6">
    <source>
        <dbReference type="ARBA" id="ARBA00023237"/>
    </source>
</evidence>
<evidence type="ECO:0000313" key="10">
    <source>
        <dbReference type="Proteomes" id="UP000019148"/>
    </source>
</evidence>
<keyword evidence="6 8" id="KW-0998">Cell outer membrane</keyword>
<evidence type="ECO:0000313" key="9">
    <source>
        <dbReference type="EMBL" id="ETZ17524.1"/>
    </source>
</evidence>